<reference evidence="6 7" key="1">
    <citation type="journal article" date="2019" name="Syst. Appl. Microbiol.">
        <title>Microvirga tunisiensis sp. nov., a root nodule symbiotic bacterium isolated from Lupinus micranthus and L. luteus grown in Northern Tunisia.</title>
        <authorList>
            <person name="Msaddak A."/>
            <person name="Rejili M."/>
            <person name="Duran D."/>
            <person name="Mars M."/>
            <person name="Palacios J.M."/>
            <person name="Ruiz-Argueso T."/>
            <person name="Rey L."/>
            <person name="Imperial J."/>
        </authorList>
    </citation>
    <scope>NUCLEOTIDE SEQUENCE [LARGE SCALE GENOMIC DNA]</scope>
    <source>
        <strain evidence="6 7">Lmie10</strain>
    </source>
</reference>
<evidence type="ECO:0000256" key="4">
    <source>
        <dbReference type="ARBA" id="ARBA00022803"/>
    </source>
</evidence>
<evidence type="ECO:0000256" key="1">
    <source>
        <dbReference type="ARBA" id="ARBA00004196"/>
    </source>
</evidence>
<dbReference type="EMBL" id="VOSK01000044">
    <property type="protein sequence ID" value="MPR26279.1"/>
    <property type="molecule type" value="Genomic_DNA"/>
</dbReference>
<keyword evidence="4" id="KW-0802">TPR repeat</keyword>
<protein>
    <submittedName>
        <fullName evidence="6">C-type cytochrome biogenesis protein CcmI</fullName>
    </submittedName>
</protein>
<dbReference type="Gene3D" id="1.25.40.10">
    <property type="entry name" value="Tetratricopeptide repeat domain"/>
    <property type="match status" value="1"/>
</dbReference>
<evidence type="ECO:0000259" key="5">
    <source>
        <dbReference type="Pfam" id="PF23914"/>
    </source>
</evidence>
<dbReference type="PANTHER" id="PTHR47870:SF1">
    <property type="entry name" value="CYTOCHROME C-TYPE BIOGENESIS PROTEIN CCMH"/>
    <property type="match status" value="1"/>
</dbReference>
<keyword evidence="7" id="KW-1185">Reference proteome</keyword>
<comment type="caution">
    <text evidence="6">The sequence shown here is derived from an EMBL/GenBank/DDBJ whole genome shotgun (WGS) entry which is preliminary data.</text>
</comment>
<evidence type="ECO:0000256" key="3">
    <source>
        <dbReference type="ARBA" id="ARBA00022748"/>
    </source>
</evidence>
<dbReference type="OrthoDB" id="9815847at2"/>
<organism evidence="6 7">
    <name type="scientific">Microvirga tunisiensis</name>
    <dbReference type="NCBI Taxonomy" id="2108360"/>
    <lineage>
        <taxon>Bacteria</taxon>
        <taxon>Pseudomonadati</taxon>
        <taxon>Pseudomonadota</taxon>
        <taxon>Alphaproteobacteria</taxon>
        <taxon>Hyphomicrobiales</taxon>
        <taxon>Methylobacteriaceae</taxon>
        <taxon>Microvirga</taxon>
    </lineage>
</organism>
<dbReference type="PANTHER" id="PTHR47870">
    <property type="entry name" value="CYTOCHROME C-TYPE BIOGENESIS PROTEIN CCMH"/>
    <property type="match status" value="1"/>
</dbReference>
<dbReference type="Proteomes" id="UP000403266">
    <property type="component" value="Unassembled WGS sequence"/>
</dbReference>
<dbReference type="GO" id="GO:0017004">
    <property type="term" value="P:cytochrome complex assembly"/>
    <property type="evidence" value="ECO:0007669"/>
    <property type="project" value="UniProtKB-KW"/>
</dbReference>
<feature type="domain" description="Cytochrome c-type biogenesis protein H TPR" evidence="5">
    <location>
        <begin position="146"/>
        <end position="262"/>
    </location>
</feature>
<dbReference type="GO" id="GO:0030313">
    <property type="term" value="C:cell envelope"/>
    <property type="evidence" value="ECO:0007669"/>
    <property type="project" value="UniProtKB-SubCell"/>
</dbReference>
<name>A0A5N7MIP4_9HYPH</name>
<dbReference type="GO" id="GO:0005886">
    <property type="term" value="C:plasma membrane"/>
    <property type="evidence" value="ECO:0007669"/>
    <property type="project" value="TreeGrafter"/>
</dbReference>
<sequence length="366" mass="38986">MVIWIILLAMTAAAVMAVLWPLSRHYAVTRQADPDTQFYREQIAEIERDLARGALLPSEAEAAKAEAGRRLLRATGLRGETFAAVGEPALRRRRAASTLALSVIPILALATYEIYGSPQVLTQPPAAQLPQQAGNIDLMTAVAEIESHLAKNPQDGRGWDVIAPVYMRMGRIDDAVKAYEAAVRYLAPDADRFANYGEALVMAKDGLVSGEAQGAFEQAVKLDAASPKARFYLARAAVQDGQVEKAKAAYAELLSTSPADAPWIGAVKQELASLGAPQATTGSAGEPQIGPEAIAGMVAGLASRLEAEGGTADEWARLMRSYAVLGQRDKAIVAAQRAREALAQNDAALRTIDTMAQELKLTDAQP</sequence>
<dbReference type="SMART" id="SM00028">
    <property type="entry name" value="TPR"/>
    <property type="match status" value="3"/>
</dbReference>
<dbReference type="RefSeq" id="WP_152712455.1">
    <property type="nucleotide sequence ID" value="NZ_VOSJ01000041.1"/>
</dbReference>
<dbReference type="Pfam" id="PF23914">
    <property type="entry name" value="TPR_CcmH_CycH"/>
    <property type="match status" value="1"/>
</dbReference>
<accession>A0A5N7MIP4</accession>
<dbReference type="InterPro" id="IPR056413">
    <property type="entry name" value="TPR_CcmH_CycH"/>
</dbReference>
<dbReference type="AlphaFoldDB" id="A0A5N7MIP4"/>
<keyword evidence="3" id="KW-0201">Cytochrome c-type biogenesis</keyword>
<dbReference type="InterPro" id="IPR011990">
    <property type="entry name" value="TPR-like_helical_dom_sf"/>
</dbReference>
<dbReference type="InterPro" id="IPR017560">
    <property type="entry name" value="Cyt_c_biogenesis_CcmI"/>
</dbReference>
<evidence type="ECO:0000256" key="2">
    <source>
        <dbReference type="ARBA" id="ARBA00022737"/>
    </source>
</evidence>
<dbReference type="InterPro" id="IPR051263">
    <property type="entry name" value="C-type_cytochrome_biogenesis"/>
</dbReference>
<evidence type="ECO:0000313" key="7">
    <source>
        <dbReference type="Proteomes" id="UP000403266"/>
    </source>
</evidence>
<comment type="subcellular location">
    <subcellularLocation>
        <location evidence="1">Cell envelope</location>
    </subcellularLocation>
</comment>
<proteinExistence type="predicted"/>
<keyword evidence="2" id="KW-0677">Repeat</keyword>
<dbReference type="InterPro" id="IPR019734">
    <property type="entry name" value="TPR_rpt"/>
</dbReference>
<evidence type="ECO:0000313" key="6">
    <source>
        <dbReference type="EMBL" id="MPR26279.1"/>
    </source>
</evidence>
<dbReference type="NCBIfam" id="TIGR03142">
    <property type="entry name" value="cytochro_ccmI"/>
    <property type="match status" value="1"/>
</dbReference>
<dbReference type="SUPFAM" id="SSF48452">
    <property type="entry name" value="TPR-like"/>
    <property type="match status" value="1"/>
</dbReference>
<gene>
    <name evidence="6" type="primary">ccmI</name>
    <name evidence="6" type="ORF">FS320_13845</name>
</gene>